<keyword evidence="2" id="KW-1185">Reference proteome</keyword>
<dbReference type="EMBL" id="JAVIXS010000006">
    <property type="protein sequence ID" value="MDR4952603.1"/>
    <property type="molecule type" value="Genomic_DNA"/>
</dbReference>
<accession>A0ABU1E486</accession>
<protein>
    <submittedName>
        <fullName evidence="1">Uncharacterized protein</fullName>
    </submittedName>
</protein>
<dbReference type="RefSeq" id="WP_309522134.1">
    <property type="nucleotide sequence ID" value="NZ_JAVIXS010000006.1"/>
</dbReference>
<evidence type="ECO:0000313" key="1">
    <source>
        <dbReference type="EMBL" id="MDR4952603.1"/>
    </source>
</evidence>
<name>A0ABU1E486_9FLAO</name>
<gene>
    <name evidence="1" type="ORF">REB14_10490</name>
</gene>
<dbReference type="Proteomes" id="UP001260959">
    <property type="component" value="Unassembled WGS sequence"/>
</dbReference>
<evidence type="ECO:0000313" key="2">
    <source>
        <dbReference type="Proteomes" id="UP001260959"/>
    </source>
</evidence>
<comment type="caution">
    <text evidence="1">The sequence shown here is derived from an EMBL/GenBank/DDBJ whole genome shotgun (WGS) entry which is preliminary data.</text>
</comment>
<proteinExistence type="predicted"/>
<organism evidence="1 2">
    <name type="scientific">Chryseobacterium metallicongregator</name>
    <dbReference type="NCBI Taxonomy" id="3073042"/>
    <lineage>
        <taxon>Bacteria</taxon>
        <taxon>Pseudomonadati</taxon>
        <taxon>Bacteroidota</taxon>
        <taxon>Flavobacteriia</taxon>
        <taxon>Flavobacteriales</taxon>
        <taxon>Weeksellaceae</taxon>
        <taxon>Chryseobacterium group</taxon>
        <taxon>Chryseobacterium</taxon>
    </lineage>
</organism>
<sequence>MEAVPVCHDMQAHCNDDATALSFETKNLEAKIDLQPNFFPQFDGHSNIYYRNGGKNKSPFTYVDEVCAFINFNDKAN</sequence>
<reference evidence="1 2" key="1">
    <citation type="submission" date="2023-08" db="EMBL/GenBank/DDBJ databases">
        <authorList>
            <person name="Maltman C."/>
        </authorList>
    </citation>
    <scope>NUCLEOTIDE SEQUENCE [LARGE SCALE GENOMIC DNA]</scope>
    <source>
        <strain evidence="1 2">ES2</strain>
    </source>
</reference>